<dbReference type="EMBL" id="JAAIJQ010000145">
    <property type="protein sequence ID" value="NEV65076.1"/>
    <property type="molecule type" value="Genomic_DNA"/>
</dbReference>
<evidence type="ECO:0000313" key="3">
    <source>
        <dbReference type="Proteomes" id="UP000483379"/>
    </source>
</evidence>
<dbReference type="RefSeq" id="WP_164456407.1">
    <property type="nucleotide sequence ID" value="NZ_JAAIJQ010000145.1"/>
</dbReference>
<proteinExistence type="predicted"/>
<keyword evidence="3" id="KW-1185">Reference proteome</keyword>
<dbReference type="InterPro" id="IPR049343">
    <property type="entry name" value="Transposase_29"/>
</dbReference>
<accession>A0A6M0K5L8</accession>
<reference evidence="2 3" key="1">
    <citation type="submission" date="2020-02" db="EMBL/GenBank/DDBJ databases">
        <title>Genome sequences of Thiorhodococcus mannitoliphagus and Thiorhodococcus minor, purple sulfur photosynthetic bacteria in the gammaproteobacterial family, Chromatiaceae.</title>
        <authorList>
            <person name="Aviles F.A."/>
            <person name="Meyer T.E."/>
            <person name="Kyndt J.A."/>
        </authorList>
    </citation>
    <scope>NUCLEOTIDE SEQUENCE [LARGE SCALE GENOMIC DNA]</scope>
    <source>
        <strain evidence="2 3">DSM 11518</strain>
    </source>
</reference>
<feature type="coiled-coil region" evidence="1">
    <location>
        <begin position="11"/>
        <end position="38"/>
    </location>
</feature>
<evidence type="ECO:0000256" key="1">
    <source>
        <dbReference type="SAM" id="Coils"/>
    </source>
</evidence>
<sequence>QQRDGASKAKQAKEAETIERVQRDCDELAEQIKALDKRVPLKSVLEPDQIVQHETERKTITQLIKVVAFRSESCLASLVEPFFARHDDEARAFLKTVFRLPGDILPDHERQELRVRLYGLANNRSQQALIALCECLNTQRAIYPGTELRLVFEAIQSH</sequence>
<protein>
    <submittedName>
        <fullName evidence="2">Uncharacterized protein</fullName>
    </submittedName>
</protein>
<evidence type="ECO:0000313" key="2">
    <source>
        <dbReference type="EMBL" id="NEV65076.1"/>
    </source>
</evidence>
<dbReference type="Pfam" id="PF21804">
    <property type="entry name" value="Transposase_29"/>
    <property type="match status" value="1"/>
</dbReference>
<name>A0A6M0K5L8_9GAMM</name>
<keyword evidence="1" id="KW-0175">Coiled coil</keyword>
<organism evidence="2 3">
    <name type="scientific">Thiorhodococcus minor</name>
    <dbReference type="NCBI Taxonomy" id="57489"/>
    <lineage>
        <taxon>Bacteria</taxon>
        <taxon>Pseudomonadati</taxon>
        <taxon>Pseudomonadota</taxon>
        <taxon>Gammaproteobacteria</taxon>
        <taxon>Chromatiales</taxon>
        <taxon>Chromatiaceae</taxon>
        <taxon>Thiorhodococcus</taxon>
    </lineage>
</organism>
<dbReference type="Proteomes" id="UP000483379">
    <property type="component" value="Unassembled WGS sequence"/>
</dbReference>
<comment type="caution">
    <text evidence="2">The sequence shown here is derived from an EMBL/GenBank/DDBJ whole genome shotgun (WGS) entry which is preliminary data.</text>
</comment>
<feature type="non-terminal residue" evidence="2">
    <location>
        <position position="1"/>
    </location>
</feature>
<gene>
    <name evidence="2" type="ORF">G3446_25015</name>
</gene>
<dbReference type="AlphaFoldDB" id="A0A6M0K5L8"/>